<sequence>MKNILLAAAAMAITFTATAQEFAELDKSPMDAAYYPAQATKRAFAKTDEQKAALQPQIRVLYSRPSLNGRNVFTATDEKGSGITKYGSKWRLGANESTEIMLMQNAVIGGKNLMAGRYTVVVVPQENEWTVHINSENDGWGNFSHKNDMDIVTTTIPVTTDSESLENLSIALYSPNNDNVVHMKMGWGTYRAELPITIEQW</sequence>
<evidence type="ECO:0000313" key="2">
    <source>
        <dbReference type="EMBL" id="PRP67351.1"/>
    </source>
</evidence>
<comment type="caution">
    <text evidence="2">The sequence shown here is derived from an EMBL/GenBank/DDBJ whole genome shotgun (WGS) entry which is preliminary data.</text>
</comment>
<dbReference type="OrthoDB" id="187854at2"/>
<name>A0A2S9WV83_9FLAO</name>
<evidence type="ECO:0000256" key="1">
    <source>
        <dbReference type="SAM" id="SignalP"/>
    </source>
</evidence>
<reference evidence="2 3" key="1">
    <citation type="submission" date="2016-11" db="EMBL/GenBank/DDBJ databases">
        <title>Trade-off between light-utilization and light-protection in marine flavobacteria.</title>
        <authorList>
            <person name="Kumagai Y."/>
        </authorList>
    </citation>
    <scope>NUCLEOTIDE SEQUENCE [LARGE SCALE GENOMIC DNA]</scope>
    <source>
        <strain evidence="2 3">JCM 17109</strain>
    </source>
</reference>
<dbReference type="InterPro" id="IPR021314">
    <property type="entry name" value="DUF2911"/>
</dbReference>
<feature type="signal peptide" evidence="1">
    <location>
        <begin position="1"/>
        <end position="19"/>
    </location>
</feature>
<gene>
    <name evidence="2" type="ORF">BST86_09705</name>
</gene>
<organism evidence="2 3">
    <name type="scientific">Nonlabens agnitus</name>
    <dbReference type="NCBI Taxonomy" id="870484"/>
    <lineage>
        <taxon>Bacteria</taxon>
        <taxon>Pseudomonadati</taxon>
        <taxon>Bacteroidota</taxon>
        <taxon>Flavobacteriia</taxon>
        <taxon>Flavobacteriales</taxon>
        <taxon>Flavobacteriaceae</taxon>
        <taxon>Nonlabens</taxon>
    </lineage>
</organism>
<proteinExistence type="predicted"/>
<protein>
    <submittedName>
        <fullName evidence="2">Asparagine synthetase B</fullName>
    </submittedName>
</protein>
<dbReference type="EMBL" id="MQUC01000003">
    <property type="protein sequence ID" value="PRP67351.1"/>
    <property type="molecule type" value="Genomic_DNA"/>
</dbReference>
<accession>A0A2S9WV83</accession>
<feature type="chain" id="PRO_5015728670" evidence="1">
    <location>
        <begin position="20"/>
        <end position="201"/>
    </location>
</feature>
<dbReference type="RefSeq" id="WP_105983091.1">
    <property type="nucleotide sequence ID" value="NZ_MQUC01000003.1"/>
</dbReference>
<keyword evidence="1" id="KW-0732">Signal</keyword>
<dbReference type="Proteomes" id="UP000239532">
    <property type="component" value="Unassembled WGS sequence"/>
</dbReference>
<dbReference type="AlphaFoldDB" id="A0A2S9WV83"/>
<keyword evidence="3" id="KW-1185">Reference proteome</keyword>
<evidence type="ECO:0000313" key="3">
    <source>
        <dbReference type="Proteomes" id="UP000239532"/>
    </source>
</evidence>
<dbReference type="Pfam" id="PF11138">
    <property type="entry name" value="DUF2911"/>
    <property type="match status" value="1"/>
</dbReference>